<dbReference type="InterPro" id="IPR050483">
    <property type="entry name" value="CoA-transferase_III_domain"/>
</dbReference>
<reference evidence="2" key="1">
    <citation type="submission" date="2018-05" db="EMBL/GenBank/DDBJ databases">
        <authorList>
            <person name="Lanie J.A."/>
            <person name="Ng W.-L."/>
            <person name="Kazmierczak K.M."/>
            <person name="Andrzejewski T.M."/>
            <person name="Davidsen T.M."/>
            <person name="Wayne K.J."/>
            <person name="Tettelin H."/>
            <person name="Glass J.I."/>
            <person name="Rusch D."/>
            <person name="Podicherti R."/>
            <person name="Tsui H.-C.T."/>
            <person name="Winkler M.E."/>
        </authorList>
    </citation>
    <scope>NUCLEOTIDE SEQUENCE</scope>
</reference>
<sequence length="208" mass="22222">MSGPLNGVRIIEVTSMLTGPWATSILGDQGADVIKVEAPGVGDHTRSAGAHRGGLSVNFLNINRSKRSLTLNLKNERGVSVLKQLAATADVFVQNFRPGVVERLGIGEPDIRKVSPKVIYMSMSGWGEHGPLAQKPVYDPVIQALSGLTTIQAGSDDARPRLIRTILPDKLTAVVASQAITAALLTRERTGKGQHVRLSMLDAVLNFL</sequence>
<dbReference type="Pfam" id="PF02515">
    <property type="entry name" value="CoA_transf_3"/>
    <property type="match status" value="1"/>
</dbReference>
<keyword evidence="1" id="KW-0808">Transferase</keyword>
<dbReference type="PANTHER" id="PTHR48207:SF3">
    <property type="entry name" value="SUCCINATE--HYDROXYMETHYLGLUTARATE COA-TRANSFERASE"/>
    <property type="match status" value="1"/>
</dbReference>
<dbReference type="GO" id="GO:0008410">
    <property type="term" value="F:CoA-transferase activity"/>
    <property type="evidence" value="ECO:0007669"/>
    <property type="project" value="TreeGrafter"/>
</dbReference>
<evidence type="ECO:0000313" key="2">
    <source>
        <dbReference type="EMBL" id="SVC02653.1"/>
    </source>
</evidence>
<gene>
    <name evidence="2" type="ORF">METZ01_LOCUS255507</name>
</gene>
<dbReference type="AlphaFoldDB" id="A0A382IUV1"/>
<dbReference type="Gene3D" id="3.40.50.10540">
    <property type="entry name" value="Crotonobetainyl-coa:carnitine coa-transferase, domain 1"/>
    <property type="match status" value="1"/>
</dbReference>
<dbReference type="PANTHER" id="PTHR48207">
    <property type="entry name" value="SUCCINATE--HYDROXYMETHYLGLUTARATE COA-TRANSFERASE"/>
    <property type="match status" value="1"/>
</dbReference>
<accession>A0A382IUV1</accession>
<feature type="non-terminal residue" evidence="2">
    <location>
        <position position="208"/>
    </location>
</feature>
<dbReference type="InterPro" id="IPR023606">
    <property type="entry name" value="CoA-Trfase_III_dom_1_sf"/>
</dbReference>
<proteinExistence type="predicted"/>
<name>A0A382IUV1_9ZZZZ</name>
<dbReference type="EMBL" id="UINC01069346">
    <property type="protein sequence ID" value="SVC02653.1"/>
    <property type="molecule type" value="Genomic_DNA"/>
</dbReference>
<evidence type="ECO:0008006" key="3">
    <source>
        <dbReference type="Google" id="ProtNLM"/>
    </source>
</evidence>
<organism evidence="2">
    <name type="scientific">marine metagenome</name>
    <dbReference type="NCBI Taxonomy" id="408172"/>
    <lineage>
        <taxon>unclassified sequences</taxon>
        <taxon>metagenomes</taxon>
        <taxon>ecological metagenomes</taxon>
    </lineage>
</organism>
<protein>
    <recommendedName>
        <fullName evidence="3">CoA transferase</fullName>
    </recommendedName>
</protein>
<evidence type="ECO:0000256" key="1">
    <source>
        <dbReference type="ARBA" id="ARBA00022679"/>
    </source>
</evidence>
<dbReference type="InterPro" id="IPR003673">
    <property type="entry name" value="CoA-Trfase_fam_III"/>
</dbReference>
<dbReference type="SUPFAM" id="SSF89796">
    <property type="entry name" value="CoA-transferase family III (CaiB/BaiF)"/>
    <property type="match status" value="1"/>
</dbReference>